<evidence type="ECO:0000313" key="2">
    <source>
        <dbReference type="Proteomes" id="UP000601435"/>
    </source>
</evidence>
<organism evidence="1 2">
    <name type="scientific">Symbiodinium necroappetens</name>
    <dbReference type="NCBI Taxonomy" id="1628268"/>
    <lineage>
        <taxon>Eukaryota</taxon>
        <taxon>Sar</taxon>
        <taxon>Alveolata</taxon>
        <taxon>Dinophyceae</taxon>
        <taxon>Suessiales</taxon>
        <taxon>Symbiodiniaceae</taxon>
        <taxon>Symbiodinium</taxon>
    </lineage>
</organism>
<sequence length="101" mass="10413">APDRTVPLAAAHNYFHRTAAQKRQCCTGWPGGCNILCVLICYAAGRLGAGAGGHPRELAYRVCGCHHDPVDVSRGGCGHGLLSADGARHALAIGLCDAPLP</sequence>
<evidence type="ECO:0000313" key="1">
    <source>
        <dbReference type="EMBL" id="CAE7659085.1"/>
    </source>
</evidence>
<proteinExistence type="predicted"/>
<gene>
    <name evidence="1" type="ORF">SNEC2469_LOCUS18689</name>
</gene>
<name>A0A812VYZ6_9DINO</name>
<dbReference type="Proteomes" id="UP000601435">
    <property type="component" value="Unassembled WGS sequence"/>
</dbReference>
<dbReference type="AlphaFoldDB" id="A0A812VYZ6"/>
<keyword evidence="2" id="KW-1185">Reference proteome</keyword>
<comment type="caution">
    <text evidence="1">The sequence shown here is derived from an EMBL/GenBank/DDBJ whole genome shotgun (WGS) entry which is preliminary data.</text>
</comment>
<reference evidence="1" key="1">
    <citation type="submission" date="2021-02" db="EMBL/GenBank/DDBJ databases">
        <authorList>
            <person name="Dougan E. K."/>
            <person name="Rhodes N."/>
            <person name="Thang M."/>
            <person name="Chan C."/>
        </authorList>
    </citation>
    <scope>NUCLEOTIDE SEQUENCE</scope>
</reference>
<protein>
    <submittedName>
        <fullName evidence="1">Uncharacterized protein</fullName>
    </submittedName>
</protein>
<accession>A0A812VYZ6</accession>
<feature type="non-terminal residue" evidence="1">
    <location>
        <position position="1"/>
    </location>
</feature>
<dbReference type="EMBL" id="CAJNJA010031642">
    <property type="protein sequence ID" value="CAE7659085.1"/>
    <property type="molecule type" value="Genomic_DNA"/>
</dbReference>